<name>A0A192A7S8_9RALS</name>
<keyword evidence="2" id="KW-1185">Reference proteome</keyword>
<sequence length="114" mass="12891">MVLDLLRDPKLKVKRAQSLVVNAPALFKDPAFIAWLNNGQTKFTWHEGGEPTEHSDVVVLVNPASDFDGTEAHEMPDHAWEFIFRLCVENFDIYGPGTSPDDQILVRLTNRLES</sequence>
<dbReference type="AlphaFoldDB" id="A0A192A7S8"/>
<protein>
    <submittedName>
        <fullName evidence="1">Uncharacterized protein</fullName>
    </submittedName>
</protein>
<dbReference type="GeneID" id="61529975"/>
<keyword evidence="1" id="KW-0614">Plasmid</keyword>
<evidence type="ECO:0000313" key="2">
    <source>
        <dbReference type="Proteomes" id="UP000078572"/>
    </source>
</evidence>
<dbReference type="Proteomes" id="UP000078572">
    <property type="component" value="Plasmid pRI-1"/>
</dbReference>
<reference evidence="2" key="1">
    <citation type="submission" date="2016-06" db="EMBL/GenBank/DDBJ databases">
        <authorList>
            <person name="Xu Y."/>
            <person name="Nagy A."/>
            <person name="Yan X."/>
            <person name="Kim S.W."/>
            <person name="Haley B."/>
            <person name="Liu N.T."/>
            <person name="Nou X."/>
        </authorList>
    </citation>
    <scope>NUCLEOTIDE SEQUENCE [LARGE SCALE GENOMIC DNA]</scope>
    <source>
        <strain evidence="2">ATCC 49129</strain>
        <plasmid evidence="2">pri-1</plasmid>
    </source>
</reference>
<accession>A0A192A7S8</accession>
<dbReference type="OrthoDB" id="9154931at2"/>
<dbReference type="EMBL" id="CP016024">
    <property type="protein sequence ID" value="ANJ76535.1"/>
    <property type="molecule type" value="Genomic_DNA"/>
</dbReference>
<proteinExistence type="predicted"/>
<dbReference type="RefSeq" id="WP_024979528.1">
    <property type="nucleotide sequence ID" value="NZ_CP016024.1"/>
</dbReference>
<organism evidence="1 2">
    <name type="scientific">Ralstonia insidiosa</name>
    <dbReference type="NCBI Taxonomy" id="190721"/>
    <lineage>
        <taxon>Bacteria</taxon>
        <taxon>Pseudomonadati</taxon>
        <taxon>Pseudomonadota</taxon>
        <taxon>Betaproteobacteria</taxon>
        <taxon>Burkholderiales</taxon>
        <taxon>Burkholderiaceae</taxon>
        <taxon>Ralstonia</taxon>
    </lineage>
</organism>
<evidence type="ECO:0000313" key="1">
    <source>
        <dbReference type="EMBL" id="ANJ76535.1"/>
    </source>
</evidence>
<gene>
    <name evidence="1" type="ORF">A9Y76_28535</name>
</gene>
<geneLocation type="plasmid" evidence="2">
    <name>pri-1</name>
</geneLocation>